<feature type="transmembrane region" description="Helical" evidence="7">
    <location>
        <begin position="275"/>
        <end position="297"/>
    </location>
</feature>
<evidence type="ECO:0000259" key="8">
    <source>
        <dbReference type="PROSITE" id="PS50850"/>
    </source>
</evidence>
<evidence type="ECO:0000256" key="2">
    <source>
        <dbReference type="ARBA" id="ARBA00022448"/>
    </source>
</evidence>
<keyword evidence="10" id="KW-1185">Reference proteome</keyword>
<dbReference type="InterPro" id="IPR011701">
    <property type="entry name" value="MFS"/>
</dbReference>
<feature type="region of interest" description="Disordered" evidence="6">
    <location>
        <begin position="1"/>
        <end position="30"/>
    </location>
</feature>
<keyword evidence="4 7" id="KW-1133">Transmembrane helix</keyword>
<organism evidence="9 10">
    <name type="scientific">Leucocoprinus birnbaumii</name>
    <dbReference type="NCBI Taxonomy" id="56174"/>
    <lineage>
        <taxon>Eukaryota</taxon>
        <taxon>Fungi</taxon>
        <taxon>Dikarya</taxon>
        <taxon>Basidiomycota</taxon>
        <taxon>Agaricomycotina</taxon>
        <taxon>Agaricomycetes</taxon>
        <taxon>Agaricomycetidae</taxon>
        <taxon>Agaricales</taxon>
        <taxon>Agaricineae</taxon>
        <taxon>Agaricaceae</taxon>
        <taxon>Leucocoprinus</taxon>
    </lineage>
</organism>
<evidence type="ECO:0000313" key="9">
    <source>
        <dbReference type="EMBL" id="KAJ3565407.1"/>
    </source>
</evidence>
<dbReference type="GO" id="GO:0016020">
    <property type="term" value="C:membrane"/>
    <property type="evidence" value="ECO:0007669"/>
    <property type="project" value="UniProtKB-SubCell"/>
</dbReference>
<evidence type="ECO:0000256" key="7">
    <source>
        <dbReference type="SAM" id="Phobius"/>
    </source>
</evidence>
<evidence type="ECO:0000256" key="1">
    <source>
        <dbReference type="ARBA" id="ARBA00004141"/>
    </source>
</evidence>
<dbReference type="InterPro" id="IPR036259">
    <property type="entry name" value="MFS_trans_sf"/>
</dbReference>
<comment type="subcellular location">
    <subcellularLocation>
        <location evidence="1">Membrane</location>
        <topology evidence="1">Multi-pass membrane protein</topology>
    </subcellularLocation>
</comment>
<name>A0AAD5VRG5_9AGAR</name>
<dbReference type="PROSITE" id="PS50850">
    <property type="entry name" value="MFS"/>
    <property type="match status" value="1"/>
</dbReference>
<protein>
    <recommendedName>
        <fullName evidence="8">Major facilitator superfamily (MFS) profile domain-containing protein</fullName>
    </recommendedName>
</protein>
<dbReference type="InterPro" id="IPR001958">
    <property type="entry name" value="Tet-R_TetA/multi-R_MdtG-like"/>
</dbReference>
<dbReference type="Gene3D" id="1.20.1250.20">
    <property type="entry name" value="MFS general substrate transporter like domains"/>
    <property type="match status" value="1"/>
</dbReference>
<accession>A0AAD5VRG5</accession>
<keyword evidence="3 7" id="KW-0812">Transmembrane</keyword>
<dbReference type="EMBL" id="JANIEX010000573">
    <property type="protein sequence ID" value="KAJ3565407.1"/>
    <property type="molecule type" value="Genomic_DNA"/>
</dbReference>
<feature type="transmembrane region" description="Helical" evidence="7">
    <location>
        <begin position="340"/>
        <end position="358"/>
    </location>
</feature>
<sequence>MATQNFSITADEETPLLPPPLKPDSPPPSPTPLPKFQLGIALLLELCEPISSQSITPYINELVSTLDIVGGDERKVGYYAGLIESLFFVTEALTVLQWGRLSDQIGRKPVMLIGLGGLCLSMLCFGLSRTFWTLIISRCLCGLLNGNVGVMKSILGDLTDVSNRADAFALVPVVWASGLTLGPLIGGSLANPHKRFPAVFTSQFWEEYPYFLPCLASAGIVLFCTIITYVFFKETLPMHIKASSEISATDAIGREAPPPLRQIPIWPVIISVANYVSLAFLDIMLSSLLPLFFAMSIETGGLGFTPPTIGYLLGAYGAATGIFSIFFSAKMLRYFGEKRVFCGGIAFFVPAFMLMPIMNLLARRTSIGPIVWSLVIFEFLFMILANMAYGAIFIFVTASAPDQRSLGATNGLSQTTVSISRALGPALSTSLFSFSVEHEVLGGYGVYVLMTAFALLALALASLLPPRVWDDEKAPE</sequence>
<evidence type="ECO:0000256" key="6">
    <source>
        <dbReference type="SAM" id="MobiDB-lite"/>
    </source>
</evidence>
<dbReference type="AlphaFoldDB" id="A0AAD5VRG5"/>
<evidence type="ECO:0000313" key="10">
    <source>
        <dbReference type="Proteomes" id="UP001213000"/>
    </source>
</evidence>
<dbReference type="PANTHER" id="PTHR23504">
    <property type="entry name" value="MAJOR FACILITATOR SUPERFAMILY DOMAIN-CONTAINING PROTEIN 10"/>
    <property type="match status" value="1"/>
</dbReference>
<evidence type="ECO:0000256" key="4">
    <source>
        <dbReference type="ARBA" id="ARBA00022989"/>
    </source>
</evidence>
<feature type="transmembrane region" description="Helical" evidence="7">
    <location>
        <begin position="444"/>
        <end position="464"/>
    </location>
</feature>
<reference evidence="9" key="1">
    <citation type="submission" date="2022-07" db="EMBL/GenBank/DDBJ databases">
        <title>Genome Sequence of Leucocoprinus birnbaumii.</title>
        <authorList>
            <person name="Buettner E."/>
        </authorList>
    </citation>
    <scope>NUCLEOTIDE SEQUENCE</scope>
    <source>
        <strain evidence="9">VT141</strain>
    </source>
</reference>
<proteinExistence type="predicted"/>
<gene>
    <name evidence="9" type="ORF">NP233_g7654</name>
</gene>
<dbReference type="SUPFAM" id="SSF103473">
    <property type="entry name" value="MFS general substrate transporter"/>
    <property type="match status" value="1"/>
</dbReference>
<feature type="transmembrane region" description="Helical" evidence="7">
    <location>
        <begin position="76"/>
        <end position="98"/>
    </location>
</feature>
<feature type="domain" description="Major facilitator superfamily (MFS) profile" evidence="8">
    <location>
        <begin position="37"/>
        <end position="469"/>
    </location>
</feature>
<dbReference type="PANTHER" id="PTHR23504:SF15">
    <property type="entry name" value="MAJOR FACILITATOR SUPERFAMILY (MFS) PROFILE DOMAIN-CONTAINING PROTEIN"/>
    <property type="match status" value="1"/>
</dbReference>
<dbReference type="CDD" id="cd17330">
    <property type="entry name" value="MFS_SLC46_TetA_like"/>
    <property type="match status" value="1"/>
</dbReference>
<feature type="transmembrane region" description="Helical" evidence="7">
    <location>
        <begin position="370"/>
        <end position="396"/>
    </location>
</feature>
<dbReference type="InterPro" id="IPR020846">
    <property type="entry name" value="MFS_dom"/>
</dbReference>
<keyword evidence="2" id="KW-0813">Transport</keyword>
<feature type="compositionally biased region" description="Pro residues" evidence="6">
    <location>
        <begin position="16"/>
        <end position="30"/>
    </location>
</feature>
<dbReference type="Pfam" id="PF07690">
    <property type="entry name" value="MFS_1"/>
    <property type="match status" value="1"/>
</dbReference>
<keyword evidence="5 7" id="KW-0472">Membrane</keyword>
<feature type="transmembrane region" description="Helical" evidence="7">
    <location>
        <begin position="210"/>
        <end position="232"/>
    </location>
</feature>
<evidence type="ECO:0000256" key="5">
    <source>
        <dbReference type="ARBA" id="ARBA00023136"/>
    </source>
</evidence>
<feature type="transmembrane region" description="Helical" evidence="7">
    <location>
        <begin position="309"/>
        <end position="328"/>
    </location>
</feature>
<feature type="transmembrane region" description="Helical" evidence="7">
    <location>
        <begin position="110"/>
        <end position="128"/>
    </location>
</feature>
<comment type="caution">
    <text evidence="9">The sequence shown here is derived from an EMBL/GenBank/DDBJ whole genome shotgun (WGS) entry which is preliminary data.</text>
</comment>
<dbReference type="GO" id="GO:0022857">
    <property type="term" value="F:transmembrane transporter activity"/>
    <property type="evidence" value="ECO:0007669"/>
    <property type="project" value="InterPro"/>
</dbReference>
<dbReference type="PRINTS" id="PR01035">
    <property type="entry name" value="TCRTETA"/>
</dbReference>
<dbReference type="Proteomes" id="UP001213000">
    <property type="component" value="Unassembled WGS sequence"/>
</dbReference>
<feature type="transmembrane region" description="Helical" evidence="7">
    <location>
        <begin position="167"/>
        <end position="190"/>
    </location>
</feature>
<evidence type="ECO:0000256" key="3">
    <source>
        <dbReference type="ARBA" id="ARBA00022692"/>
    </source>
</evidence>